<sequence length="177" mass="20727">MIKRLGAKLALGIGSTMLLAGTGVGAAFFVNKNNKSPENDPNIIGELVLFKDSRKSCYVFMKEINLKIPTEEELERKEECLLSWSKEIKGYENSLLVKVKESSIRDLSSNENSENWIKKLAFEWIPVEKRSLENYESNEEKKNQYIERHCKTKRKREWFPFRSWVEIKCEWDKTANN</sequence>
<evidence type="ECO:0000313" key="1">
    <source>
        <dbReference type="EMBL" id="ADX97802.1"/>
    </source>
</evidence>
<dbReference type="AlphaFoldDB" id="F0QQN2"/>
<dbReference type="EMBL" id="CP002525">
    <property type="protein sequence ID" value="ADX97802.1"/>
    <property type="molecule type" value="Genomic_DNA"/>
</dbReference>
<organism evidence="1 2">
    <name type="scientific">Mycoplasma suis (strain Illinois)</name>
    <dbReference type="NCBI Taxonomy" id="768700"/>
    <lineage>
        <taxon>Bacteria</taxon>
        <taxon>Bacillati</taxon>
        <taxon>Mycoplasmatota</taxon>
        <taxon>Mollicutes</taxon>
        <taxon>Mycoplasmataceae</taxon>
        <taxon>Mycoplasma</taxon>
    </lineage>
</organism>
<evidence type="ECO:0000313" key="2">
    <source>
        <dbReference type="Proteomes" id="UP000007484"/>
    </source>
</evidence>
<dbReference type="Proteomes" id="UP000007484">
    <property type="component" value="Chromosome"/>
</dbReference>
<dbReference type="STRING" id="768700.MSU_0258"/>
<proteinExistence type="predicted"/>
<keyword evidence="2" id="KW-1185">Reference proteome</keyword>
<accession>F0QQN2</accession>
<name>F0QQN2_MYCSL</name>
<gene>
    <name evidence="1" type="ordered locus">MSU_0258</name>
</gene>
<dbReference type="HOGENOM" id="CLU_1641854_0_0_14"/>
<dbReference type="KEGG" id="mss:MSU_0258"/>
<reference evidence="1 2" key="1">
    <citation type="journal article" date="2011" name="J. Bacteriol.">
        <title>Complete genome sequences of two hemotropic Mycoplasmas, Mycoplasma haemofelis strain Ohio2 and Mycoplasma suis strain Illinois.</title>
        <authorList>
            <person name="Messick J.B."/>
            <person name="Santos A.P."/>
            <person name="Guimaraes A.M."/>
        </authorList>
    </citation>
    <scope>NUCLEOTIDE SEQUENCE [LARGE SCALE GENOMIC DNA]</scope>
    <source>
        <strain evidence="1 2">Illinois</strain>
    </source>
</reference>
<protein>
    <submittedName>
        <fullName evidence="1">Uncharacterized protein</fullName>
    </submittedName>
</protein>